<evidence type="ECO:0000313" key="1">
    <source>
        <dbReference type="EMBL" id="MCT1606708.1"/>
    </source>
</evidence>
<protein>
    <submittedName>
        <fullName evidence="1">DUF6361 family protein</fullName>
    </submittedName>
</protein>
<dbReference type="InterPro" id="IPR045941">
    <property type="entry name" value="DUF6361"/>
</dbReference>
<name>A0ABT2HPV5_9MICC</name>
<accession>A0ABT2HPV5</accession>
<dbReference type="Proteomes" id="UP001205046">
    <property type="component" value="Unassembled WGS sequence"/>
</dbReference>
<proteinExistence type="predicted"/>
<reference evidence="1 2" key="1">
    <citation type="submission" date="2022-04" db="EMBL/GenBank/DDBJ databases">
        <title>Human microbiome associated bacterial genomes.</title>
        <authorList>
            <person name="Sandstrom S."/>
            <person name="Salamzade R."/>
            <person name="Kalan L.R."/>
        </authorList>
    </citation>
    <scope>NUCLEOTIDE SEQUENCE [LARGE SCALE GENOMIC DNA]</scope>
    <source>
        <strain evidence="2">p3-SID767</strain>
    </source>
</reference>
<gene>
    <name evidence="1" type="ORF">M3B43_05075</name>
</gene>
<sequence length="415" mass="45899">MVRIAWLDASVAEQQRMRELAGLFHERETRDELGLGPVRESLGSTCFPGSSTLHTRARYLLFLPWLRLLAYERGAAAATIGEEIRRLEQQLSHHMLTHSREADLTGLFGARGQNVDRWACDVYNGLLIEHGILLDPAVPGSRRLIAELGLEDITARTPHPSLPAPPPDFPLIEDGFRLSAAESSWLKERILTAHPHTVLAHFLHHPPSPDSSTPWDDPAAATISGPAAEHLRMAEQFSVTLHGAQLLYNLLLARAQQELFTQQGTPEAAAASPEEYLERLQHWAHKAREVTQRLGPWDPAETLEAVQVQQGRRVTAGLRGFLTEWTQVLRAAGPEGISTSAEAEQLVRRRENILKRTQSRFTNRSLLASWSGATGAGLATMRWGASVQRILLDIHQGLETAPAEDFLVGSEVAHA</sequence>
<comment type="caution">
    <text evidence="1">The sequence shown here is derived from an EMBL/GenBank/DDBJ whole genome shotgun (WGS) entry which is preliminary data.</text>
</comment>
<evidence type="ECO:0000313" key="2">
    <source>
        <dbReference type="Proteomes" id="UP001205046"/>
    </source>
</evidence>
<keyword evidence="2" id="KW-1185">Reference proteome</keyword>
<dbReference type="RefSeq" id="WP_260072807.1">
    <property type="nucleotide sequence ID" value="NZ_JALXMO010000008.1"/>
</dbReference>
<organism evidence="1 2">
    <name type="scientific">Nesterenkonia massiliensis</name>
    <dbReference type="NCBI Taxonomy" id="1232429"/>
    <lineage>
        <taxon>Bacteria</taxon>
        <taxon>Bacillati</taxon>
        <taxon>Actinomycetota</taxon>
        <taxon>Actinomycetes</taxon>
        <taxon>Micrococcales</taxon>
        <taxon>Micrococcaceae</taxon>
        <taxon>Nesterenkonia</taxon>
    </lineage>
</organism>
<dbReference type="Pfam" id="PF19888">
    <property type="entry name" value="DUF6361"/>
    <property type="match status" value="1"/>
</dbReference>
<dbReference type="EMBL" id="JALXMO010000008">
    <property type="protein sequence ID" value="MCT1606708.1"/>
    <property type="molecule type" value="Genomic_DNA"/>
</dbReference>